<sequence>METDKGKRKAVEEDILQKKGWDTIKQKETLFEMRKGKGKESLQWRADEEQTNKKDNEELNKLADKLSDSFKKISENENAKDDFLEAGFCPEISREKKLKAVKVGKGIMQK</sequence>
<evidence type="ECO:0000313" key="3">
    <source>
        <dbReference type="Proteomes" id="UP001327560"/>
    </source>
</evidence>
<proteinExistence type="predicted"/>
<evidence type="ECO:0000256" key="1">
    <source>
        <dbReference type="SAM" id="MobiDB-lite"/>
    </source>
</evidence>
<dbReference type="AlphaFoldDB" id="A0AAQ3KG22"/>
<evidence type="ECO:0000313" key="2">
    <source>
        <dbReference type="EMBL" id="WOL08184.1"/>
    </source>
</evidence>
<name>A0AAQ3KG22_9LILI</name>
<organism evidence="2 3">
    <name type="scientific">Canna indica</name>
    <name type="common">Indian-shot</name>
    <dbReference type="NCBI Taxonomy" id="4628"/>
    <lineage>
        <taxon>Eukaryota</taxon>
        <taxon>Viridiplantae</taxon>
        <taxon>Streptophyta</taxon>
        <taxon>Embryophyta</taxon>
        <taxon>Tracheophyta</taxon>
        <taxon>Spermatophyta</taxon>
        <taxon>Magnoliopsida</taxon>
        <taxon>Liliopsida</taxon>
        <taxon>Zingiberales</taxon>
        <taxon>Cannaceae</taxon>
        <taxon>Canna</taxon>
    </lineage>
</organism>
<dbReference type="EMBL" id="CP136894">
    <property type="protein sequence ID" value="WOL08184.1"/>
    <property type="molecule type" value="Genomic_DNA"/>
</dbReference>
<dbReference type="Proteomes" id="UP001327560">
    <property type="component" value="Chromosome 5"/>
</dbReference>
<keyword evidence="3" id="KW-1185">Reference proteome</keyword>
<reference evidence="2 3" key="1">
    <citation type="submission" date="2023-10" db="EMBL/GenBank/DDBJ databases">
        <title>Chromosome-scale genome assembly provides insights into flower coloration mechanisms of Canna indica.</title>
        <authorList>
            <person name="Li C."/>
        </authorList>
    </citation>
    <scope>NUCLEOTIDE SEQUENCE [LARGE SCALE GENOMIC DNA]</scope>
    <source>
        <tissue evidence="2">Flower</tissue>
    </source>
</reference>
<feature type="region of interest" description="Disordered" evidence="1">
    <location>
        <begin position="36"/>
        <end position="58"/>
    </location>
</feature>
<gene>
    <name evidence="2" type="ORF">Cni_G16936</name>
</gene>
<accession>A0AAQ3KG22</accession>
<protein>
    <submittedName>
        <fullName evidence="2">Uncharacterized protein</fullName>
    </submittedName>
</protein>